<dbReference type="PROSITE" id="PS51257">
    <property type="entry name" value="PROKAR_LIPOPROTEIN"/>
    <property type="match status" value="1"/>
</dbReference>
<proteinExistence type="predicted"/>
<keyword evidence="2" id="KW-1185">Reference proteome</keyword>
<evidence type="ECO:0008006" key="3">
    <source>
        <dbReference type="Google" id="ProtNLM"/>
    </source>
</evidence>
<organism evidence="1 2">
    <name type="scientific">Duncaniella freteri</name>
    <dbReference type="NCBI Taxonomy" id="2530391"/>
    <lineage>
        <taxon>Bacteria</taxon>
        <taxon>Pseudomonadati</taxon>
        <taxon>Bacteroidota</taxon>
        <taxon>Bacteroidia</taxon>
        <taxon>Bacteroidales</taxon>
        <taxon>Muribaculaceae</taxon>
        <taxon>Duncaniella</taxon>
    </lineage>
</organism>
<accession>A0A4Z0V788</accession>
<evidence type="ECO:0000313" key="2">
    <source>
        <dbReference type="Proteomes" id="UP000297635"/>
    </source>
</evidence>
<dbReference type="RefSeq" id="WP_135471628.1">
    <property type="nucleotide sequence ID" value="NZ_CASJDB010000001.1"/>
</dbReference>
<protein>
    <recommendedName>
        <fullName evidence="3">DUF5017 domain-containing protein</fullName>
    </recommendedName>
</protein>
<name>A0A4Z0V788_9BACT</name>
<dbReference type="GeneID" id="82149754"/>
<dbReference type="EMBL" id="SJSA01000001">
    <property type="protein sequence ID" value="TGG40631.1"/>
    <property type="molecule type" value="Genomic_DNA"/>
</dbReference>
<dbReference type="AlphaFoldDB" id="A0A4Z0V788"/>
<reference evidence="1 2" key="1">
    <citation type="submission" date="2019-02" db="EMBL/GenBank/DDBJ databases">
        <title>Isolation and identification of novel species under the genus Muribaculum.</title>
        <authorList>
            <person name="Miyake S."/>
            <person name="Ding Y."/>
            <person name="Low A."/>
            <person name="Soh M."/>
            <person name="Seedorf H."/>
        </authorList>
    </citation>
    <scope>NUCLEOTIDE SEQUENCE [LARGE SCALE GENOMIC DNA]</scope>
    <source>
        <strain evidence="1 2">TLL-A3</strain>
    </source>
</reference>
<dbReference type="NCBIfam" id="NF038128">
    <property type="entry name" value="choice_anch_J"/>
    <property type="match status" value="1"/>
</dbReference>
<sequence length="643" mass="70215">MNKNILNAVIVGSLAMGLASCDENSWNDHYLNGFEGGVDYNNKETGSYTVSDADYAAIAKMLEGEAADDAEKAAAKAIAANLYFDKSGIYPADVVLPLFFDTSSFPYYLASNGSAVDVTYREAGAVPAEITNIGAAKSLSVGKAQYKAAWGGDVDFDQAYPENFNPAKDMLDVLSDGYSNPGEGDYAVVNYNVVVGTPDFNSGKLFLEEPFAEGQGQFTIDNILLPEGSTYVWKFDDRGYMKASAFVGGANKASDAWLISPEIDLPADANAYLTFDQAWNFFKDAATAAKENTVAVREVGGEWNNLTPEAVPESLSWTFVNSGKIDLKAYNGKKIQIGFRYTSTAEKSGTTEIRNVKIASGADIPMVTNHALYCFDGSDWVVPANACMLQPADYEAMGFKNDKLENPQAYIPAYLKQKFPYAQQGAQKYVVYNGKTVSLFVFDGAVWTLNDNGLKTVTGHFEKQNGKWVFIKYVGEAIFDEFNEEVIKLDKSYILVSENICMKPLDSGKSYGYMNTTGVSISDGQIILPGDANAFAFVSTFVKDDVKYEAPEGKFMILGSDGRYIYMQGTYDSFNVKNEPAIADGGAIADGYLWTAKRNADGTWAIVNCFSEKTIAYSTKFTSFGAYETIGEGQLTPYLYIMQ</sequence>
<evidence type="ECO:0000313" key="1">
    <source>
        <dbReference type="EMBL" id="TGG40631.1"/>
    </source>
</evidence>
<dbReference type="Gene3D" id="2.60.120.200">
    <property type="match status" value="1"/>
</dbReference>
<comment type="caution">
    <text evidence="1">The sequence shown here is derived from an EMBL/GenBank/DDBJ whole genome shotgun (WGS) entry which is preliminary data.</text>
</comment>
<gene>
    <name evidence="1" type="ORF">EZ315_08110</name>
</gene>
<dbReference type="Proteomes" id="UP000297635">
    <property type="component" value="Unassembled WGS sequence"/>
</dbReference>